<dbReference type="GO" id="GO:0005886">
    <property type="term" value="C:plasma membrane"/>
    <property type="evidence" value="ECO:0007669"/>
    <property type="project" value="UniProtKB-SubCell"/>
</dbReference>
<dbReference type="RefSeq" id="WP_250596258.1">
    <property type="nucleotide sequence ID" value="NZ_JAKRVY010000003.1"/>
</dbReference>
<evidence type="ECO:0000256" key="4">
    <source>
        <dbReference type="ARBA" id="ARBA00022989"/>
    </source>
</evidence>
<proteinExistence type="inferred from homology"/>
<name>A0AAE3FRD6_9EURY</name>
<evidence type="ECO:0000313" key="10">
    <source>
        <dbReference type="Proteomes" id="UP001202674"/>
    </source>
</evidence>
<evidence type="ECO:0000313" key="9">
    <source>
        <dbReference type="EMBL" id="MCL9813675.1"/>
    </source>
</evidence>
<organism evidence="9 10">
    <name type="scientific">Natranaeroarchaeum aerophilus</name>
    <dbReference type="NCBI Taxonomy" id="2917711"/>
    <lineage>
        <taxon>Archaea</taxon>
        <taxon>Methanobacteriati</taxon>
        <taxon>Methanobacteriota</taxon>
        <taxon>Stenosarchaea group</taxon>
        <taxon>Halobacteria</taxon>
        <taxon>Halobacteriales</taxon>
        <taxon>Natronoarchaeaceae</taxon>
        <taxon>Natranaeroarchaeum</taxon>
    </lineage>
</organism>
<protein>
    <recommendedName>
        <fullName evidence="8">ABC3 transporter permease C-terminal domain-containing protein</fullName>
    </recommendedName>
</protein>
<evidence type="ECO:0000259" key="8">
    <source>
        <dbReference type="Pfam" id="PF02687"/>
    </source>
</evidence>
<gene>
    <name evidence="9" type="ORF">AArcSt11_08425</name>
</gene>
<evidence type="ECO:0000256" key="6">
    <source>
        <dbReference type="ARBA" id="ARBA00038076"/>
    </source>
</evidence>
<keyword evidence="4 7" id="KW-1133">Transmembrane helix</keyword>
<keyword evidence="3 7" id="KW-0812">Transmembrane</keyword>
<sequence>MTDDGGRRGRFSGLVGLALTRLWKQATRTTSGRLVATVAGVALTIALLLLVTGIALALAGNGIAAADDADVRIAPTEETVVASVDGVEGVRLGATNENAESIRGQEEIDHASPVLVESARLEPSDGDESQIVLLVGVVPDDEPRTVAGLSTAALEPGDPHYADGAYDGPRAEELVLSETAAERFEGDPERLVRASDRSDRDIGFDVTAVEATEENHSVALVHLGDLQSLAGTESDGLADRVLVWGNSDAATAAGEDRYPDATVQQTAATNPAALFDDDLAFATSLIALVVGIGICASFITTTMGMTVEEDRQVLAVLEAIGFPAYSRLAVVGISTLATTLAGAVLGVGLGWLGILAVNRLVEATVAVAHPLFVPYAVGIALVSGLLAVPYPLVVAARTTVLDEVGR</sequence>
<dbReference type="EMBL" id="JAKRVY010000003">
    <property type="protein sequence ID" value="MCL9813675.1"/>
    <property type="molecule type" value="Genomic_DNA"/>
</dbReference>
<evidence type="ECO:0000256" key="3">
    <source>
        <dbReference type="ARBA" id="ARBA00022692"/>
    </source>
</evidence>
<feature type="transmembrane region" description="Helical" evidence="7">
    <location>
        <begin position="372"/>
        <end position="396"/>
    </location>
</feature>
<evidence type="ECO:0000256" key="5">
    <source>
        <dbReference type="ARBA" id="ARBA00023136"/>
    </source>
</evidence>
<feature type="transmembrane region" description="Helical" evidence="7">
    <location>
        <begin position="279"/>
        <end position="307"/>
    </location>
</feature>
<dbReference type="PANTHER" id="PTHR30572">
    <property type="entry name" value="MEMBRANE COMPONENT OF TRANSPORTER-RELATED"/>
    <property type="match status" value="1"/>
</dbReference>
<dbReference type="Proteomes" id="UP001202674">
    <property type="component" value="Unassembled WGS sequence"/>
</dbReference>
<dbReference type="InterPro" id="IPR003838">
    <property type="entry name" value="ABC3_permease_C"/>
</dbReference>
<keyword evidence="10" id="KW-1185">Reference proteome</keyword>
<dbReference type="AlphaFoldDB" id="A0AAE3FRD6"/>
<comment type="subcellular location">
    <subcellularLocation>
        <location evidence="1">Cell membrane</location>
        <topology evidence="1">Multi-pass membrane protein</topology>
    </subcellularLocation>
</comment>
<evidence type="ECO:0000256" key="2">
    <source>
        <dbReference type="ARBA" id="ARBA00022475"/>
    </source>
</evidence>
<keyword evidence="2" id="KW-1003">Cell membrane</keyword>
<dbReference type="Pfam" id="PF02687">
    <property type="entry name" value="FtsX"/>
    <property type="match status" value="1"/>
</dbReference>
<accession>A0AAE3FRD6</accession>
<feature type="transmembrane region" description="Helical" evidence="7">
    <location>
        <begin position="328"/>
        <end position="352"/>
    </location>
</feature>
<feature type="transmembrane region" description="Helical" evidence="7">
    <location>
        <begin position="34"/>
        <end position="59"/>
    </location>
</feature>
<comment type="similarity">
    <text evidence="6">Belongs to the ABC-4 integral membrane protein family.</text>
</comment>
<dbReference type="InterPro" id="IPR050250">
    <property type="entry name" value="Macrolide_Exporter_MacB"/>
</dbReference>
<comment type="caution">
    <text evidence="9">The sequence shown here is derived from an EMBL/GenBank/DDBJ whole genome shotgun (WGS) entry which is preliminary data.</text>
</comment>
<feature type="domain" description="ABC3 transporter permease C-terminal" evidence="8">
    <location>
        <begin position="286"/>
        <end position="398"/>
    </location>
</feature>
<reference evidence="9 10" key="1">
    <citation type="journal article" date="2022" name="Syst. Appl. Microbiol.">
        <title>Natronocalculus amylovorans gen. nov., sp. nov., and Natranaeroarchaeum aerophilus sp. nov., dominant culturable amylolytic natronoarchaea from hypersaline soda lakes in southwestern Siberia.</title>
        <authorList>
            <person name="Sorokin D.Y."/>
            <person name="Elcheninov A.G."/>
            <person name="Khizhniak T.V."/>
            <person name="Koenen M."/>
            <person name="Bale N.J."/>
            <person name="Damste J.S.S."/>
            <person name="Kublanov I.V."/>
        </authorList>
    </citation>
    <scope>NUCLEOTIDE SEQUENCE [LARGE SCALE GENOMIC DNA]</scope>
    <source>
        <strain evidence="9 10">AArc-St1-1</strain>
    </source>
</reference>
<dbReference type="PANTHER" id="PTHR30572:SF4">
    <property type="entry name" value="ABC TRANSPORTER PERMEASE YTRF"/>
    <property type="match status" value="1"/>
</dbReference>
<evidence type="ECO:0000256" key="1">
    <source>
        <dbReference type="ARBA" id="ARBA00004651"/>
    </source>
</evidence>
<keyword evidence="5 7" id="KW-0472">Membrane</keyword>
<dbReference type="GO" id="GO:0022857">
    <property type="term" value="F:transmembrane transporter activity"/>
    <property type="evidence" value="ECO:0007669"/>
    <property type="project" value="TreeGrafter"/>
</dbReference>
<evidence type="ECO:0000256" key="7">
    <source>
        <dbReference type="SAM" id="Phobius"/>
    </source>
</evidence>